<dbReference type="AlphaFoldDB" id="A0A2I0IW32"/>
<gene>
    <name evidence="2" type="ORF">CRG98_031376</name>
</gene>
<evidence type="ECO:0000313" key="2">
    <source>
        <dbReference type="EMBL" id="PKI48221.1"/>
    </source>
</evidence>
<name>A0A2I0IW32_PUNGR</name>
<dbReference type="EMBL" id="PGOL01002424">
    <property type="protein sequence ID" value="PKI48221.1"/>
    <property type="molecule type" value="Genomic_DNA"/>
</dbReference>
<evidence type="ECO:0000313" key="3">
    <source>
        <dbReference type="Proteomes" id="UP000233551"/>
    </source>
</evidence>
<protein>
    <submittedName>
        <fullName evidence="2">Uncharacterized protein</fullName>
    </submittedName>
</protein>
<organism evidence="2 3">
    <name type="scientific">Punica granatum</name>
    <name type="common">Pomegranate</name>
    <dbReference type="NCBI Taxonomy" id="22663"/>
    <lineage>
        <taxon>Eukaryota</taxon>
        <taxon>Viridiplantae</taxon>
        <taxon>Streptophyta</taxon>
        <taxon>Embryophyta</taxon>
        <taxon>Tracheophyta</taxon>
        <taxon>Spermatophyta</taxon>
        <taxon>Magnoliopsida</taxon>
        <taxon>eudicotyledons</taxon>
        <taxon>Gunneridae</taxon>
        <taxon>Pentapetalae</taxon>
        <taxon>rosids</taxon>
        <taxon>malvids</taxon>
        <taxon>Myrtales</taxon>
        <taxon>Lythraceae</taxon>
        <taxon>Punica</taxon>
    </lineage>
</organism>
<comment type="caution">
    <text evidence="2">The sequence shown here is derived from an EMBL/GenBank/DDBJ whole genome shotgun (WGS) entry which is preliminary data.</text>
</comment>
<sequence length="545" mass="59516">MDRPAPGLRLEVIIPPRQEIMRIWRTFRPVDRAFIQGIIGDVVMLTETPVDWIFLRTAAEFWDPRHAVFNFQGTELAPTIEEYTALIQRPAPTTQGIFVPNPVADERIPAPFTSLASRTYPPLLLIASFLLHCGRAFADRTPSASLSTSRAQFLRMEALLARVDTRAFFMGRSLESRRPHDHRVSRNSGSPSSQPFGEHAHILGPGIDVAAAVPDRPDSPSHTYIRPRSRKLHPSGHGASDGASSGTRSNRNLRPRDGPPERYVRSSAGKGARDPPSLGLADALILPSLEPTPLSAGHRAQGVSAYVYVLYFLPMLYLIKLWNSNQTNPPSTHAPPPPTPAGVLSAYSGAPSTHLPPPTSSGVPLPRVSLTSFASDDHARIAALEGTQALSAPPPISMPAPAAVYTVPSPMVFPASSAPAPTHLQVAELPPYPSLQPHVGLSYQAPPPINTTFLEPGTPAHAAQFASPTQFLPEVDAEQERRLKRMEETIRALQANETPPNASYGDCSLFPGMWLPLKFKIPEFKTYEGTTDPRHHLRHYRGKML</sequence>
<feature type="region of interest" description="Disordered" evidence="1">
    <location>
        <begin position="328"/>
        <end position="367"/>
    </location>
</feature>
<feature type="compositionally biased region" description="Basic residues" evidence="1">
    <location>
        <begin position="225"/>
        <end position="234"/>
    </location>
</feature>
<keyword evidence="3" id="KW-1185">Reference proteome</keyword>
<reference evidence="2 3" key="1">
    <citation type="submission" date="2017-11" db="EMBL/GenBank/DDBJ databases">
        <title>De-novo sequencing of pomegranate (Punica granatum L.) genome.</title>
        <authorList>
            <person name="Akparov Z."/>
            <person name="Amiraslanov A."/>
            <person name="Hajiyeva S."/>
            <person name="Abbasov M."/>
            <person name="Kaur K."/>
            <person name="Hamwieh A."/>
            <person name="Solovyev V."/>
            <person name="Salamov A."/>
            <person name="Braich B."/>
            <person name="Kosarev P."/>
            <person name="Mahmoud A."/>
            <person name="Hajiyev E."/>
            <person name="Babayeva S."/>
            <person name="Izzatullayeva V."/>
            <person name="Mammadov A."/>
            <person name="Mammadov A."/>
            <person name="Sharifova S."/>
            <person name="Ojaghi J."/>
            <person name="Eynullazada K."/>
            <person name="Bayramov B."/>
            <person name="Abdulazimova A."/>
            <person name="Shahmuradov I."/>
        </authorList>
    </citation>
    <scope>NUCLEOTIDE SEQUENCE [LARGE SCALE GENOMIC DNA]</scope>
    <source>
        <strain evidence="3">cv. AG2017</strain>
        <tissue evidence="2">Leaf</tissue>
    </source>
</reference>
<accession>A0A2I0IW32</accession>
<proteinExistence type="predicted"/>
<feature type="compositionally biased region" description="Polar residues" evidence="1">
    <location>
        <begin position="186"/>
        <end position="195"/>
    </location>
</feature>
<feature type="region of interest" description="Disordered" evidence="1">
    <location>
        <begin position="177"/>
        <end position="277"/>
    </location>
</feature>
<evidence type="ECO:0000256" key="1">
    <source>
        <dbReference type="SAM" id="MobiDB-lite"/>
    </source>
</evidence>
<feature type="compositionally biased region" description="Low complexity" evidence="1">
    <location>
        <begin position="235"/>
        <end position="246"/>
    </location>
</feature>
<feature type="compositionally biased region" description="Basic and acidic residues" evidence="1">
    <location>
        <begin position="254"/>
        <end position="264"/>
    </location>
</feature>
<dbReference type="Proteomes" id="UP000233551">
    <property type="component" value="Unassembled WGS sequence"/>
</dbReference>